<dbReference type="SUPFAM" id="SSF49478">
    <property type="entry name" value="Cna protein B-type domain"/>
    <property type="match status" value="2"/>
</dbReference>
<comment type="caution">
    <text evidence="9">The sequence shown here is derived from an EMBL/GenBank/DDBJ whole genome shotgun (WGS) entry which is preliminary data.</text>
</comment>
<evidence type="ECO:0000256" key="6">
    <source>
        <dbReference type="SAM" id="Phobius"/>
    </source>
</evidence>
<dbReference type="RefSeq" id="WP_010772246.1">
    <property type="nucleotide sequence ID" value="NZ_KB946334.1"/>
</dbReference>
<accession>R3W9N0</accession>
<feature type="domain" description="SpaA-like prealbumin fold" evidence="8">
    <location>
        <begin position="1053"/>
        <end position="1140"/>
    </location>
</feature>
<dbReference type="GO" id="GO:0005576">
    <property type="term" value="C:extracellular region"/>
    <property type="evidence" value="ECO:0007669"/>
    <property type="project" value="UniProtKB-SubCell"/>
</dbReference>
<dbReference type="PANTHER" id="PTHR36108">
    <property type="entry name" value="COLOSSIN-B-RELATED"/>
    <property type="match status" value="1"/>
</dbReference>
<dbReference type="PANTHER" id="PTHR36108:SF13">
    <property type="entry name" value="COLOSSIN-B-RELATED"/>
    <property type="match status" value="1"/>
</dbReference>
<dbReference type="eggNOG" id="COG4932">
    <property type="taxonomic scope" value="Bacteria"/>
</dbReference>
<evidence type="ECO:0000259" key="8">
    <source>
        <dbReference type="Pfam" id="PF17802"/>
    </source>
</evidence>
<reference evidence="9 10" key="1">
    <citation type="submission" date="2013-02" db="EMBL/GenBank/DDBJ databases">
        <title>The Genome Sequence of Enterococcus caccae BAA-1240.</title>
        <authorList>
            <consortium name="The Broad Institute Genome Sequencing Platform"/>
            <consortium name="The Broad Institute Genome Sequencing Center for Infectious Disease"/>
            <person name="Earl A.M."/>
            <person name="Gilmore M.S."/>
            <person name="Lebreton F."/>
            <person name="Walker B."/>
            <person name="Young S.K."/>
            <person name="Zeng Q."/>
            <person name="Gargeya S."/>
            <person name="Fitzgerald M."/>
            <person name="Haas B."/>
            <person name="Abouelleil A."/>
            <person name="Alvarado L."/>
            <person name="Arachchi H.M."/>
            <person name="Berlin A.M."/>
            <person name="Chapman S.B."/>
            <person name="Dewar J."/>
            <person name="Goldberg J."/>
            <person name="Griggs A."/>
            <person name="Gujja S."/>
            <person name="Hansen M."/>
            <person name="Howarth C."/>
            <person name="Imamovic A."/>
            <person name="Larimer J."/>
            <person name="McCowan C."/>
            <person name="Murphy C."/>
            <person name="Neiman D."/>
            <person name="Pearson M."/>
            <person name="Priest M."/>
            <person name="Roberts A."/>
            <person name="Saif S."/>
            <person name="Shea T."/>
            <person name="Sisk P."/>
            <person name="Sykes S."/>
            <person name="Wortman J."/>
            <person name="Nusbaum C."/>
            <person name="Birren B."/>
        </authorList>
    </citation>
    <scope>NUCLEOTIDE SEQUENCE [LARGE SCALE GENOMIC DNA]</scope>
    <source>
        <strain evidence="9 10">ATCC BAA-1240</strain>
    </source>
</reference>
<dbReference type="InterPro" id="IPR013783">
    <property type="entry name" value="Ig-like_fold"/>
</dbReference>
<sequence length="1401" mass="157555">MRFFVLLLVIIQVIDVVGMFRQVAVVYAQDEVVQTVTNEEEKNETDKTQESSVGIPGVEPTTDEISQADLVEKKGESEEQEVPVGKEDKLENRSYGLVTDCYPELVNADETPKLDYLTGEEIILYSKLGISGSYFPSKQVKFRIVLAKKHFEFFGEVSDAVTFPVAKELSQDDENIYLDITLENIHAGMDLAIPFRVKFRSRELYYGTKVPITQILYDETGEELAKDSLELEAITLNRTITFGYSATPFPVSSEYVDDTGLISSDFIDEVSFYVRERGNLGQNLGESLVEITLQKNMIFKAEDNESEWTYNAEKHSISRKLAASYSAYASFKVRYQNVYVDTSDYPVEFKATVNVLNENGKIEPKLSEENSVKRKKFIAVSAGIISSKVMYWSDSKDRYYTSENKEKEFKTIITASHNGKKGSTFLKKIEDEPTLIEENVPFVLTSIWLNKSEDIKGAERNTVYGITASGEKVKITENLGSEIFTFEQEQAFVSFYIEFETAVELKKSSDNVQLIYNAKRSPAYWEYLKENLKTDHYAYNKAIIHYSDSDGVDTTNTSSHQLMTTKPINKLRLAYVQPKTNVFIGEKFQVEFWSSIEDTTSPKLVDPKLYFILPRGLELASFDYDGDNIMYTEEKNFKGTGKTALIIQPKEEWKLSDFTSIFSWNALKLSLKFNNSAKYGSQDIESYLTYENNDDDGIQMDWYGNKEYYKVTESDPYQLLSPDMDKQGMLGHSNPIRLIPPSSLFIDTAASVDEQQGFINGKTEPVDQGDHFKQKISVMNYSHHDITKLVGIDVLPHAGDFSTTIGADGEHQLRGSDLGYLLEGPVTGPKEYTIYYSYDKPSKSMSENAESATWLKGEKILYNQVTMIKVVLNDGEVLEKNQEAAFTFPVKVPIDEAIANNDKMINTFTVTTNDKSWVESRVSEIPVTAYDIRGLVFNDSNKNSQKDSNERFLAGYEVELAQAGATEPMLTTFTDSNGAYEFTTVPARGDYQVRIKTKEGDIISEYQPSTEDVIATDVTAEAESNDGCAIAALAPDTASHRINMGVYLEKPLGSVELTKLDSVTKQVLAGAEFRIEQEDGSIIETELVTDAKGKILLENFPLGNYQFVETKAPLGYELDNTPVPFELTDTTIVRVTKENTPLLVPPVIVGSIELTKVDTVTKQVLANAIFQLEKEDGTVVQKYLKTNTAGKFVVEHLPVGNYQIIEIAAPSGYVLDQTPIKVELVDATRVKVTKENLAITDLPTLGSVELTKVDRITKQTLSGAEFCLEKADGTILKTKMMTDSNGKIATSLPVGSYRFVETAAPTHYEIDTTPVTFEITTAHEIVQVTKENSKKTELKTNTQNMRDKEVGNHTTKRKLPATGSHEVMRLFNFGYAMLFLFLLLLFSKQVYRRYNNDSLKY</sequence>
<keyword evidence="10" id="KW-1185">Reference proteome</keyword>
<protein>
    <recommendedName>
        <fullName evidence="11">LPXTG-domain-containing protein cell wall anchor domain</fullName>
    </recommendedName>
</protein>
<feature type="domain" description="SD-repeat containing protein B" evidence="7">
    <location>
        <begin position="935"/>
        <end position="1025"/>
    </location>
</feature>
<comment type="similarity">
    <text evidence="2">Belongs to the serine-aspartate repeat-containing protein (SDr) family.</text>
</comment>
<evidence type="ECO:0000313" key="9">
    <source>
        <dbReference type="EMBL" id="EOL44596.1"/>
    </source>
</evidence>
<keyword evidence="6" id="KW-1133">Transmembrane helix</keyword>
<dbReference type="Pfam" id="PF17210">
    <property type="entry name" value="SdrD_B"/>
    <property type="match status" value="1"/>
</dbReference>
<feature type="domain" description="SpaA-like prealbumin fold" evidence="8">
    <location>
        <begin position="1246"/>
        <end position="1333"/>
    </location>
</feature>
<feature type="transmembrane region" description="Helical" evidence="6">
    <location>
        <begin position="1367"/>
        <end position="1386"/>
    </location>
</feature>
<dbReference type="EMBL" id="AJAU01000019">
    <property type="protein sequence ID" value="EOL44596.1"/>
    <property type="molecule type" value="Genomic_DNA"/>
</dbReference>
<keyword evidence="6" id="KW-0812">Transmembrane</keyword>
<feature type="domain" description="SpaA-like prealbumin fold" evidence="8">
    <location>
        <begin position="1150"/>
        <end position="1236"/>
    </location>
</feature>
<dbReference type="Proteomes" id="UP000013840">
    <property type="component" value="Unassembled WGS sequence"/>
</dbReference>
<gene>
    <name evidence="9" type="ORF">UC7_02139</name>
</gene>
<evidence type="ECO:0008006" key="11">
    <source>
        <dbReference type="Google" id="ProtNLM"/>
    </source>
</evidence>
<evidence type="ECO:0000256" key="3">
    <source>
        <dbReference type="ARBA" id="ARBA00022525"/>
    </source>
</evidence>
<feature type="region of interest" description="Disordered" evidence="5">
    <location>
        <begin position="37"/>
        <end position="61"/>
    </location>
</feature>
<evidence type="ECO:0000256" key="4">
    <source>
        <dbReference type="ARBA" id="ARBA00022729"/>
    </source>
</evidence>
<evidence type="ECO:0000313" key="10">
    <source>
        <dbReference type="Proteomes" id="UP000013840"/>
    </source>
</evidence>
<evidence type="ECO:0000259" key="7">
    <source>
        <dbReference type="Pfam" id="PF17210"/>
    </source>
</evidence>
<keyword evidence="4" id="KW-0732">Signal</keyword>
<dbReference type="Gene3D" id="2.60.40.10">
    <property type="entry name" value="Immunoglobulins"/>
    <property type="match status" value="4"/>
</dbReference>
<evidence type="ECO:0000256" key="1">
    <source>
        <dbReference type="ARBA" id="ARBA00004613"/>
    </source>
</evidence>
<keyword evidence="3" id="KW-0964">Secreted</keyword>
<dbReference type="STRING" id="317735.RU98_GL000792"/>
<comment type="subcellular location">
    <subcellularLocation>
        <location evidence="1">Secreted</location>
    </subcellularLocation>
</comment>
<evidence type="ECO:0000256" key="5">
    <source>
        <dbReference type="SAM" id="MobiDB-lite"/>
    </source>
</evidence>
<dbReference type="PATRIC" id="fig|1158612.3.peg.2115"/>
<dbReference type="Pfam" id="PF17802">
    <property type="entry name" value="SpaA"/>
    <property type="match status" value="3"/>
</dbReference>
<dbReference type="InterPro" id="IPR041033">
    <property type="entry name" value="SpaA_PFL_dom_1"/>
</dbReference>
<dbReference type="SUPFAM" id="SSF117074">
    <property type="entry name" value="Hypothetical protein PA1324"/>
    <property type="match status" value="1"/>
</dbReference>
<keyword evidence="6" id="KW-0472">Membrane</keyword>
<proteinExistence type="inferred from homology"/>
<evidence type="ECO:0000256" key="2">
    <source>
        <dbReference type="ARBA" id="ARBA00007257"/>
    </source>
</evidence>
<organism evidence="9 10">
    <name type="scientific">Enterococcus caccae ATCC BAA-1240</name>
    <dbReference type="NCBI Taxonomy" id="1158612"/>
    <lineage>
        <taxon>Bacteria</taxon>
        <taxon>Bacillati</taxon>
        <taxon>Bacillota</taxon>
        <taxon>Bacilli</taxon>
        <taxon>Lactobacillales</taxon>
        <taxon>Enterococcaceae</taxon>
        <taxon>Enterococcus</taxon>
    </lineage>
</organism>
<dbReference type="InterPro" id="IPR033764">
    <property type="entry name" value="Sdr_B"/>
</dbReference>
<name>R3W9N0_9ENTE</name>